<evidence type="ECO:0000256" key="2">
    <source>
        <dbReference type="SAM" id="MobiDB-lite"/>
    </source>
</evidence>
<accession>A0A453IKH0</accession>
<dbReference type="SUPFAM" id="SSF51735">
    <property type="entry name" value="NAD(P)-binding Rossmann-fold domains"/>
    <property type="match status" value="1"/>
</dbReference>
<keyword evidence="5" id="KW-1185">Reference proteome</keyword>
<feature type="domain" description="Saccharopine dehydrogenase NADP binding" evidence="3">
    <location>
        <begin position="43"/>
        <end position="140"/>
    </location>
</feature>
<reference evidence="5" key="1">
    <citation type="journal article" date="2014" name="Science">
        <title>Ancient hybridizations among the ancestral genomes of bread wheat.</title>
        <authorList>
            <consortium name="International Wheat Genome Sequencing Consortium,"/>
            <person name="Marcussen T."/>
            <person name="Sandve S.R."/>
            <person name="Heier L."/>
            <person name="Spannagl M."/>
            <person name="Pfeifer M."/>
            <person name="Jakobsen K.S."/>
            <person name="Wulff B.B."/>
            <person name="Steuernagel B."/>
            <person name="Mayer K.F."/>
            <person name="Olsen O.A."/>
        </authorList>
    </citation>
    <scope>NUCLEOTIDE SEQUENCE [LARGE SCALE GENOMIC DNA]</scope>
    <source>
        <strain evidence="5">cv. AL8/78</strain>
    </source>
</reference>
<evidence type="ECO:0000256" key="1">
    <source>
        <dbReference type="ARBA" id="ARBA00038048"/>
    </source>
</evidence>
<dbReference type="InterPro" id="IPR051276">
    <property type="entry name" value="Saccharopine_DH-like_oxidrdct"/>
</dbReference>
<dbReference type="InterPro" id="IPR036291">
    <property type="entry name" value="NAD(P)-bd_dom_sf"/>
</dbReference>
<reference evidence="4" key="3">
    <citation type="journal article" date="2017" name="Nature">
        <title>Genome sequence of the progenitor of the wheat D genome Aegilops tauschii.</title>
        <authorList>
            <person name="Luo M.C."/>
            <person name="Gu Y.Q."/>
            <person name="Puiu D."/>
            <person name="Wang H."/>
            <person name="Twardziok S.O."/>
            <person name="Deal K.R."/>
            <person name="Huo N."/>
            <person name="Zhu T."/>
            <person name="Wang L."/>
            <person name="Wang Y."/>
            <person name="McGuire P.E."/>
            <person name="Liu S."/>
            <person name="Long H."/>
            <person name="Ramasamy R.K."/>
            <person name="Rodriguez J.C."/>
            <person name="Van S.L."/>
            <person name="Yuan L."/>
            <person name="Wang Z."/>
            <person name="Xia Z."/>
            <person name="Xiao L."/>
            <person name="Anderson O.D."/>
            <person name="Ouyang S."/>
            <person name="Liang Y."/>
            <person name="Zimin A.V."/>
            <person name="Pertea G."/>
            <person name="Qi P."/>
            <person name="Bennetzen J.L."/>
            <person name="Dai X."/>
            <person name="Dawson M.W."/>
            <person name="Muller H.G."/>
            <person name="Kugler K."/>
            <person name="Rivarola-Duarte L."/>
            <person name="Spannagl M."/>
            <person name="Mayer K.F.X."/>
            <person name="Lu F.H."/>
            <person name="Bevan M.W."/>
            <person name="Leroy P."/>
            <person name="Li P."/>
            <person name="You F.M."/>
            <person name="Sun Q."/>
            <person name="Liu Z."/>
            <person name="Lyons E."/>
            <person name="Wicker T."/>
            <person name="Salzberg S.L."/>
            <person name="Devos K.M."/>
            <person name="Dvorak J."/>
        </authorList>
    </citation>
    <scope>NUCLEOTIDE SEQUENCE [LARGE SCALE GENOMIC DNA]</scope>
    <source>
        <strain evidence="4">cv. AL8/78</strain>
    </source>
</reference>
<evidence type="ECO:0000313" key="4">
    <source>
        <dbReference type="EnsemblPlants" id="AET4Gv20591700.1"/>
    </source>
</evidence>
<dbReference type="Gene3D" id="3.40.50.720">
    <property type="entry name" value="NAD(P)-binding Rossmann-like Domain"/>
    <property type="match status" value="1"/>
</dbReference>
<dbReference type="GO" id="GO:0005739">
    <property type="term" value="C:mitochondrion"/>
    <property type="evidence" value="ECO:0007669"/>
    <property type="project" value="TreeGrafter"/>
</dbReference>
<reference evidence="5" key="2">
    <citation type="journal article" date="2017" name="Nat. Plants">
        <title>The Aegilops tauschii genome reveals multiple impacts of transposons.</title>
        <authorList>
            <person name="Zhao G."/>
            <person name="Zou C."/>
            <person name="Li K."/>
            <person name="Wang K."/>
            <person name="Li T."/>
            <person name="Gao L."/>
            <person name="Zhang X."/>
            <person name="Wang H."/>
            <person name="Yang Z."/>
            <person name="Liu X."/>
            <person name="Jiang W."/>
            <person name="Mao L."/>
            <person name="Kong X."/>
            <person name="Jiao Y."/>
            <person name="Jia J."/>
        </authorList>
    </citation>
    <scope>NUCLEOTIDE SEQUENCE [LARGE SCALE GENOMIC DNA]</scope>
    <source>
        <strain evidence="5">cv. AL8/78</strain>
    </source>
</reference>
<name>A0A453IKH0_AEGTS</name>
<dbReference type="GO" id="GO:0009247">
    <property type="term" value="P:glycolipid biosynthetic process"/>
    <property type="evidence" value="ECO:0007669"/>
    <property type="project" value="TreeGrafter"/>
</dbReference>
<dbReference type="InterPro" id="IPR005097">
    <property type="entry name" value="Sacchrp_dh_NADP-bd"/>
</dbReference>
<comment type="similarity">
    <text evidence="1">Belongs to the saccharopine dehydrogenase family.</text>
</comment>
<dbReference type="GO" id="GO:0005886">
    <property type="term" value="C:plasma membrane"/>
    <property type="evidence" value="ECO:0007669"/>
    <property type="project" value="TreeGrafter"/>
</dbReference>
<reference evidence="4" key="5">
    <citation type="journal article" date="2021" name="G3 (Bethesda)">
        <title>Aegilops tauschii genome assembly Aet v5.0 features greater sequence contiguity and improved annotation.</title>
        <authorList>
            <person name="Wang L."/>
            <person name="Zhu T."/>
            <person name="Rodriguez J.C."/>
            <person name="Deal K.R."/>
            <person name="Dubcovsky J."/>
            <person name="McGuire P.E."/>
            <person name="Lux T."/>
            <person name="Spannagl M."/>
            <person name="Mayer K.F.X."/>
            <person name="Baldrich P."/>
            <person name="Meyers B.C."/>
            <person name="Huo N."/>
            <person name="Gu Y.Q."/>
            <person name="Zhou H."/>
            <person name="Devos K.M."/>
            <person name="Bennetzen J.L."/>
            <person name="Unver T."/>
            <person name="Budak H."/>
            <person name="Gulick P.J."/>
            <person name="Galiba G."/>
            <person name="Kalapos B."/>
            <person name="Nelson D.R."/>
            <person name="Li P."/>
            <person name="You F.M."/>
            <person name="Luo M.C."/>
            <person name="Dvorak J."/>
        </authorList>
    </citation>
    <scope>NUCLEOTIDE SEQUENCE [LARGE SCALE GENOMIC DNA]</scope>
    <source>
        <strain evidence="4">cv. AL8/78</strain>
    </source>
</reference>
<dbReference type="PANTHER" id="PTHR12286:SF5">
    <property type="entry name" value="SACCHAROPINE DEHYDROGENASE-LIKE OXIDOREDUCTASE"/>
    <property type="match status" value="1"/>
</dbReference>
<dbReference type="AlphaFoldDB" id="A0A453IKH0"/>
<dbReference type="GO" id="GO:0005811">
    <property type="term" value="C:lipid droplet"/>
    <property type="evidence" value="ECO:0007669"/>
    <property type="project" value="TreeGrafter"/>
</dbReference>
<protein>
    <recommendedName>
        <fullName evidence="3">Saccharopine dehydrogenase NADP binding domain-containing protein</fullName>
    </recommendedName>
</protein>
<evidence type="ECO:0000313" key="5">
    <source>
        <dbReference type="Proteomes" id="UP000015105"/>
    </source>
</evidence>
<organism evidence="4 5">
    <name type="scientific">Aegilops tauschii subsp. strangulata</name>
    <name type="common">Goatgrass</name>
    <dbReference type="NCBI Taxonomy" id="200361"/>
    <lineage>
        <taxon>Eukaryota</taxon>
        <taxon>Viridiplantae</taxon>
        <taxon>Streptophyta</taxon>
        <taxon>Embryophyta</taxon>
        <taxon>Tracheophyta</taxon>
        <taxon>Spermatophyta</taxon>
        <taxon>Magnoliopsida</taxon>
        <taxon>Liliopsida</taxon>
        <taxon>Poales</taxon>
        <taxon>Poaceae</taxon>
        <taxon>BOP clade</taxon>
        <taxon>Pooideae</taxon>
        <taxon>Triticodae</taxon>
        <taxon>Triticeae</taxon>
        <taxon>Triticinae</taxon>
        <taxon>Aegilops</taxon>
    </lineage>
</organism>
<sequence>VDAGEPERRGGRRHLRGLGLHRQVRHPRGAQVPPPNASPLRSLALADRSWDRVAAAPGPAPDVPILVADASDPASLAAVAARARVLLSCAGPFRLHGRQVAAACAEAGADCLDISGEPEFMERVEADLHEVAAKNGSLIVSACGFDSIPAELGFLFNSRQWTPPSAPLGLAGVNC</sequence>
<dbReference type="STRING" id="200361.A0A453IKH0"/>
<feature type="region of interest" description="Disordered" evidence="2">
    <location>
        <begin position="1"/>
        <end position="39"/>
    </location>
</feature>
<evidence type="ECO:0000259" key="3">
    <source>
        <dbReference type="Pfam" id="PF03435"/>
    </source>
</evidence>
<dbReference type="PANTHER" id="PTHR12286">
    <property type="entry name" value="SACCHAROPINE DEHYDROGENASE-LIKE OXIDOREDUCTASE"/>
    <property type="match status" value="1"/>
</dbReference>
<dbReference type="EnsemblPlants" id="AET4Gv20591700.1">
    <property type="protein sequence ID" value="AET4Gv20591700.1"/>
    <property type="gene ID" value="AET4Gv20591700"/>
</dbReference>
<dbReference type="Proteomes" id="UP000015105">
    <property type="component" value="Chromosome 4D"/>
</dbReference>
<reference evidence="4" key="4">
    <citation type="submission" date="2019-03" db="UniProtKB">
        <authorList>
            <consortium name="EnsemblPlants"/>
        </authorList>
    </citation>
    <scope>IDENTIFICATION</scope>
</reference>
<proteinExistence type="inferred from homology"/>
<dbReference type="Pfam" id="PF03435">
    <property type="entry name" value="Sacchrp_dh_NADP"/>
    <property type="match status" value="1"/>
</dbReference>
<dbReference type="Gramene" id="AET4Gv20591700.1">
    <property type="protein sequence ID" value="AET4Gv20591700.1"/>
    <property type="gene ID" value="AET4Gv20591700"/>
</dbReference>